<dbReference type="InterPro" id="IPR036188">
    <property type="entry name" value="FAD/NAD-bd_sf"/>
</dbReference>
<dbReference type="SUPFAM" id="SSF51905">
    <property type="entry name" value="FAD/NAD(P)-binding domain"/>
    <property type="match status" value="1"/>
</dbReference>
<dbReference type="InterPro" id="IPR045892">
    <property type="entry name" value="CrtISO-like"/>
</dbReference>
<evidence type="ECO:0000313" key="3">
    <source>
        <dbReference type="Proteomes" id="UP000297641"/>
    </source>
</evidence>
<reference evidence="2 3" key="1">
    <citation type="journal article" date="2019" name="PLoS Negl. Trop. Dis.">
        <title>Revisiting the worldwide diversity of Leptospira species in the environment.</title>
        <authorList>
            <person name="Vincent A.T."/>
            <person name="Schiettekatte O."/>
            <person name="Bourhy P."/>
            <person name="Veyrier F.J."/>
            <person name="Picardeau M."/>
        </authorList>
    </citation>
    <scope>NUCLEOTIDE SEQUENCE [LARGE SCALE GENOMIC DNA]</scope>
    <source>
        <strain evidence="2 3">201800273</strain>
    </source>
</reference>
<evidence type="ECO:0000313" key="2">
    <source>
        <dbReference type="EMBL" id="TGL03222.1"/>
    </source>
</evidence>
<dbReference type="Gene3D" id="3.50.50.60">
    <property type="entry name" value="FAD/NAD(P)-binding domain"/>
    <property type="match status" value="1"/>
</dbReference>
<dbReference type="Proteomes" id="UP000297641">
    <property type="component" value="Unassembled WGS sequence"/>
</dbReference>
<feature type="transmembrane region" description="Helical" evidence="1">
    <location>
        <begin position="6"/>
        <end position="24"/>
    </location>
</feature>
<keyword evidence="1" id="KW-1133">Transmembrane helix</keyword>
<gene>
    <name evidence="2" type="ORF">EHQ43_15640</name>
</gene>
<keyword evidence="1" id="KW-0812">Transmembrane</keyword>
<dbReference type="RefSeq" id="WP_135771673.1">
    <property type="nucleotide sequence ID" value="NZ_RQFT01000012.1"/>
</dbReference>
<dbReference type="GO" id="GO:0016116">
    <property type="term" value="P:carotenoid metabolic process"/>
    <property type="evidence" value="ECO:0007669"/>
    <property type="project" value="InterPro"/>
</dbReference>
<keyword evidence="1" id="KW-0472">Membrane</keyword>
<dbReference type="AlphaFoldDB" id="A0A7I0HNH9"/>
<proteinExistence type="predicted"/>
<protein>
    <submittedName>
        <fullName evidence="2">FAD-binding protein</fullName>
    </submittedName>
</protein>
<evidence type="ECO:0000256" key="1">
    <source>
        <dbReference type="SAM" id="Phobius"/>
    </source>
</evidence>
<dbReference type="Pfam" id="PF13450">
    <property type="entry name" value="NAD_binding_8"/>
    <property type="match status" value="1"/>
</dbReference>
<dbReference type="PANTHER" id="PTHR46313">
    <property type="match status" value="1"/>
</dbReference>
<sequence>MEKEWDVIVLGSGLGGLSAALAFAKKGKRVLVLEKSISPGGCASSFWKKGFLFESGATTLVGFEKGLPLDRLTKEFGLKFPLIPLEKPMFVHMNGSEIERFKDRNLWIKESLRVFGGGLRMKIFWKLCFFVADQLWNLSARYKWFPFRNIGDVWKTLLVFRPSDLLIFLFSFVSVRFVLVCLCLSQNKNWNQFLDEQLLITNQTISRNAPFLMAAAGLTYPNLQNYIVSGGMVELSNTMIQRLKEWDGEFSTKQEVKKITKKSYVNQNESANSQAIGGDGFHDSTQSFYWEVTAKNRDHSVFRAPILVSNLPIWNLAELTDNLPRLNEKTKRMEKGIWGAFTMGIAIKINEKNESSVSECLHHQIHLERALPYGGGTSVFVSLSHPKDPSRSKDQIRILSLSTHIHNPELWVRNNDYPKKKQEIESILLSELEKRFPWFLRENLQFYHSATPVTWQTWTGRKWGRVGGIPTSYFFNPFRMFSNRSEDPSLLLTGDTVYPGQGIPAVVLGGLNAVDQFYTRKRG</sequence>
<name>A0A7I0HNH9_9LEPT</name>
<dbReference type="PANTHER" id="PTHR46313:SF3">
    <property type="entry name" value="PROLYCOPENE ISOMERASE, CHLOROPLASTIC"/>
    <property type="match status" value="1"/>
</dbReference>
<organism evidence="2 3">
    <name type="scientific">Leptospira bouyouniensis</name>
    <dbReference type="NCBI Taxonomy" id="2484911"/>
    <lineage>
        <taxon>Bacteria</taxon>
        <taxon>Pseudomonadati</taxon>
        <taxon>Spirochaetota</taxon>
        <taxon>Spirochaetia</taxon>
        <taxon>Leptospirales</taxon>
        <taxon>Leptospiraceae</taxon>
        <taxon>Leptospira</taxon>
    </lineage>
</organism>
<dbReference type="EMBL" id="RQFT01000012">
    <property type="protein sequence ID" value="TGL03222.1"/>
    <property type="molecule type" value="Genomic_DNA"/>
</dbReference>
<accession>A0A7I0HNH9</accession>
<comment type="caution">
    <text evidence="2">The sequence shown here is derived from an EMBL/GenBank/DDBJ whole genome shotgun (WGS) entry which is preliminary data.</text>
</comment>